<accession>A0A1C3ES26</accession>
<sequence length="67" mass="7662">MPVPFFVATDLHKKLMNNLCLRCVSEMLSNPKSPNLESDDYENLLVSFLHTKYSLNGVIDKMSHYDG</sequence>
<gene>
    <name evidence="1" type="ORF">A8L45_00045</name>
</gene>
<evidence type="ECO:0000313" key="1">
    <source>
        <dbReference type="EMBL" id="ODA36040.1"/>
    </source>
</evidence>
<protein>
    <submittedName>
        <fullName evidence="1">Uncharacterized protein</fullName>
    </submittedName>
</protein>
<keyword evidence="2" id="KW-1185">Reference proteome</keyword>
<organism evidence="1 2">
    <name type="scientific">Veronia pacifica</name>
    <dbReference type="NCBI Taxonomy" id="1080227"/>
    <lineage>
        <taxon>Bacteria</taxon>
        <taxon>Pseudomonadati</taxon>
        <taxon>Pseudomonadota</taxon>
        <taxon>Gammaproteobacteria</taxon>
        <taxon>Vibrionales</taxon>
        <taxon>Vibrionaceae</taxon>
        <taxon>Veronia</taxon>
    </lineage>
</organism>
<evidence type="ECO:0000313" key="2">
    <source>
        <dbReference type="Proteomes" id="UP000094936"/>
    </source>
</evidence>
<comment type="caution">
    <text evidence="1">The sequence shown here is derived from an EMBL/GenBank/DDBJ whole genome shotgun (WGS) entry which is preliminary data.</text>
</comment>
<dbReference type="EMBL" id="LYBM01000001">
    <property type="protein sequence ID" value="ODA36040.1"/>
    <property type="molecule type" value="Genomic_DNA"/>
</dbReference>
<dbReference type="Proteomes" id="UP000094936">
    <property type="component" value="Unassembled WGS sequence"/>
</dbReference>
<dbReference type="AlphaFoldDB" id="A0A1C3ES26"/>
<proteinExistence type="predicted"/>
<reference evidence="1 2" key="1">
    <citation type="submission" date="2016-05" db="EMBL/GenBank/DDBJ databases">
        <title>Genomic Taxonomy of the Vibrionaceae.</title>
        <authorList>
            <person name="Gomez-Gil B."/>
            <person name="Enciso-Ibarra J."/>
        </authorList>
    </citation>
    <scope>NUCLEOTIDE SEQUENCE [LARGE SCALE GENOMIC DNA]</scope>
    <source>
        <strain evidence="1 2">CAIM 1920</strain>
    </source>
</reference>
<name>A0A1C3ES26_9GAMM</name>